<dbReference type="Pfam" id="PF00072">
    <property type="entry name" value="Response_reg"/>
    <property type="match status" value="1"/>
</dbReference>
<reference evidence="13" key="2">
    <citation type="submission" date="2021-12" db="EMBL/GenBank/DDBJ databases">
        <title>Resequencing data analysis of finger millet.</title>
        <authorList>
            <person name="Hatakeyama M."/>
            <person name="Aluri S."/>
            <person name="Balachadran M.T."/>
            <person name="Sivarajan S.R."/>
            <person name="Poveda L."/>
            <person name="Shimizu-Inatsugi R."/>
            <person name="Schlapbach R."/>
            <person name="Sreeman S.M."/>
            <person name="Shimizu K.K."/>
        </authorList>
    </citation>
    <scope>NUCLEOTIDE SEQUENCE</scope>
</reference>
<evidence type="ECO:0000256" key="3">
    <source>
        <dbReference type="ARBA" id="ARBA00023012"/>
    </source>
</evidence>
<accession>A0AAV5DHQ8</accession>
<dbReference type="Gene3D" id="1.10.10.60">
    <property type="entry name" value="Homeodomain-like"/>
    <property type="match status" value="1"/>
</dbReference>
<evidence type="ECO:0000256" key="2">
    <source>
        <dbReference type="ARBA" id="ARBA00022553"/>
    </source>
</evidence>
<dbReference type="PROSITE" id="PS50110">
    <property type="entry name" value="RESPONSE_REGULATORY"/>
    <property type="match status" value="1"/>
</dbReference>
<dbReference type="GO" id="GO:0009736">
    <property type="term" value="P:cytokinin-activated signaling pathway"/>
    <property type="evidence" value="ECO:0007669"/>
    <property type="project" value="InterPro"/>
</dbReference>
<evidence type="ECO:0000313" key="13">
    <source>
        <dbReference type="EMBL" id="GJN09746.1"/>
    </source>
</evidence>
<evidence type="ECO:0000256" key="7">
    <source>
        <dbReference type="ARBA" id="ARBA00023163"/>
    </source>
</evidence>
<dbReference type="InterPro" id="IPR011006">
    <property type="entry name" value="CheY-like_superfamily"/>
</dbReference>
<keyword evidence="4" id="KW-0805">Transcription regulation</keyword>
<evidence type="ECO:0000256" key="10">
    <source>
        <dbReference type="SAM" id="MobiDB-lite"/>
    </source>
</evidence>
<evidence type="ECO:0000259" key="11">
    <source>
        <dbReference type="PROSITE" id="PS50110"/>
    </source>
</evidence>
<sequence>MSPLEDERSLSAAHGFVAASLPKSPAINPPPHRCTAPQFRGFIALAFLFLESLRIEEVLAVRPLLKMDVVGNKKFPTGMRVLAVDDDRICLRIIQKLLQCADYDVTAVLEPEVALEMLRARKQLGNQFDLVITDVHMPGMDGFKLLELITMEMDIPVIMLSANDEPESMLKGITHGASGYLVKPIRLEQVKSLWTHVVKKGINGGNGDAGQKLQPGVADGEIKCAKKTRKYSKKNKDGHGAEVGNANTSTPKRQRIQWSGELHSRFVEVVNRLGGLDRAVPKKILKMMNVRGLGRENVASHLQKYRIYLKKVSSGTFKISNPFANEARLNKWSQINLKNGPESYTRKPEQAALAFYDSPNSSSNQFACMNSTSAFGTRSSLLPTESVQLTSAKRNLVIAENDMGQVGQGGSILKDAAAPGPQPSQFITFANSHINMSGGSKIIHFGPSGTSIANSPDGTEFINTGKSSASAGSSGFLLGNISNSNPPQVRGNGLSSYADILLEKLANAYRGSALDEDDLKIIADDDVVGYMSLVPQPSPELASQYSVQILPSSANLFDKIATGPHQFARLSINTNNGEAVVPPKVDGLGHNGGTFEGLSQCDYITFDQFLERLAISRKIPNFGSEFQNQMDTNMSEEAAPMAGFNYQPMPPANLGSNTNSIVAPNDNCAAGSSSNIIYTVTNGEGASGNLPVNESTVADEPNNINEPLVAAGEAHEMINELLDNDFFIDFNDDFFTTNNAFMDEDLKLDP</sequence>
<proteinExistence type="predicted"/>
<dbReference type="PROSITE" id="PS51294">
    <property type="entry name" value="HTH_MYB"/>
    <property type="match status" value="1"/>
</dbReference>
<feature type="region of interest" description="Disordered" evidence="10">
    <location>
        <begin position="229"/>
        <end position="252"/>
    </location>
</feature>
<dbReference type="InterPro" id="IPR001789">
    <property type="entry name" value="Sig_transdc_resp-reg_receiver"/>
</dbReference>
<dbReference type="GO" id="GO:0003677">
    <property type="term" value="F:DNA binding"/>
    <property type="evidence" value="ECO:0007669"/>
    <property type="project" value="UniProtKB-KW"/>
</dbReference>
<dbReference type="EMBL" id="BQKI01000016">
    <property type="protein sequence ID" value="GJN09746.1"/>
    <property type="molecule type" value="Genomic_DNA"/>
</dbReference>
<dbReference type="PANTHER" id="PTHR43874:SF7">
    <property type="entry name" value="TWO-COMPONENT RESPONSE REGULATOR ARR10"/>
    <property type="match status" value="1"/>
</dbReference>
<name>A0AAV5DHQ8_ELECO</name>
<dbReference type="GO" id="GO:0000160">
    <property type="term" value="P:phosphorelay signal transduction system"/>
    <property type="evidence" value="ECO:0007669"/>
    <property type="project" value="UniProtKB-KW"/>
</dbReference>
<dbReference type="CDD" id="cd17584">
    <property type="entry name" value="REC_typeB_ARR-like"/>
    <property type="match status" value="1"/>
</dbReference>
<dbReference type="InterPro" id="IPR045279">
    <property type="entry name" value="ARR-like"/>
</dbReference>
<keyword evidence="14" id="KW-1185">Reference proteome</keyword>
<comment type="caution">
    <text evidence="13">The sequence shown here is derived from an EMBL/GenBank/DDBJ whole genome shotgun (WGS) entry which is preliminary data.</text>
</comment>
<evidence type="ECO:0000313" key="14">
    <source>
        <dbReference type="Proteomes" id="UP001054889"/>
    </source>
</evidence>
<keyword evidence="8" id="KW-0539">Nucleus</keyword>
<keyword evidence="3" id="KW-0902">Two-component regulatory system</keyword>
<evidence type="ECO:0000259" key="12">
    <source>
        <dbReference type="PROSITE" id="PS51294"/>
    </source>
</evidence>
<keyword evidence="6" id="KW-0010">Activator</keyword>
<dbReference type="FunFam" id="1.10.10.60:FF:000007">
    <property type="entry name" value="Two-component response regulator"/>
    <property type="match status" value="1"/>
</dbReference>
<dbReference type="SUPFAM" id="SSF52172">
    <property type="entry name" value="CheY-like"/>
    <property type="match status" value="1"/>
</dbReference>
<evidence type="ECO:0000256" key="5">
    <source>
        <dbReference type="ARBA" id="ARBA00023125"/>
    </source>
</evidence>
<dbReference type="AlphaFoldDB" id="A0AAV5DHQ8"/>
<feature type="domain" description="HTH myb-type" evidence="12">
    <location>
        <begin position="250"/>
        <end position="310"/>
    </location>
</feature>
<evidence type="ECO:0000256" key="1">
    <source>
        <dbReference type="ARBA" id="ARBA00004123"/>
    </source>
</evidence>
<evidence type="ECO:0000256" key="9">
    <source>
        <dbReference type="PROSITE-ProRule" id="PRU00169"/>
    </source>
</evidence>
<dbReference type="SMART" id="SM00448">
    <property type="entry name" value="REC"/>
    <property type="match status" value="1"/>
</dbReference>
<dbReference type="Gene3D" id="3.40.50.2300">
    <property type="match status" value="1"/>
</dbReference>
<protein>
    <recommendedName>
        <fullName evidence="15">Two-component response regulator</fullName>
    </recommendedName>
</protein>
<keyword evidence="2 9" id="KW-0597">Phosphoprotein</keyword>
<dbReference type="PANTHER" id="PTHR43874">
    <property type="entry name" value="TWO-COMPONENT RESPONSE REGULATOR"/>
    <property type="match status" value="1"/>
</dbReference>
<reference evidence="13" key="1">
    <citation type="journal article" date="2018" name="DNA Res.">
        <title>Multiple hybrid de novo genome assembly of finger millet, an orphan allotetraploid crop.</title>
        <authorList>
            <person name="Hatakeyama M."/>
            <person name="Aluri S."/>
            <person name="Balachadran M.T."/>
            <person name="Sivarajan S.R."/>
            <person name="Patrignani A."/>
            <person name="Gruter S."/>
            <person name="Poveda L."/>
            <person name="Shimizu-Inatsugi R."/>
            <person name="Baeten J."/>
            <person name="Francoijs K.J."/>
            <person name="Nataraja K.N."/>
            <person name="Reddy Y.A.N."/>
            <person name="Phadnis S."/>
            <person name="Ravikumar R.L."/>
            <person name="Schlapbach R."/>
            <person name="Sreeman S.M."/>
            <person name="Shimizu K.K."/>
        </authorList>
    </citation>
    <scope>NUCLEOTIDE SEQUENCE</scope>
</reference>
<feature type="modified residue" description="4-aspartylphosphate" evidence="9">
    <location>
        <position position="134"/>
    </location>
</feature>
<dbReference type="SUPFAM" id="SSF46689">
    <property type="entry name" value="Homeodomain-like"/>
    <property type="match status" value="1"/>
</dbReference>
<dbReference type="GO" id="GO:0005634">
    <property type="term" value="C:nucleus"/>
    <property type="evidence" value="ECO:0007669"/>
    <property type="project" value="UniProtKB-SubCell"/>
</dbReference>
<comment type="subcellular location">
    <subcellularLocation>
        <location evidence="1">Nucleus</location>
    </subcellularLocation>
</comment>
<dbReference type="InterPro" id="IPR009057">
    <property type="entry name" value="Homeodomain-like_sf"/>
</dbReference>
<dbReference type="InterPro" id="IPR017930">
    <property type="entry name" value="Myb_dom"/>
</dbReference>
<evidence type="ECO:0008006" key="15">
    <source>
        <dbReference type="Google" id="ProtNLM"/>
    </source>
</evidence>
<feature type="domain" description="Response regulatory" evidence="11">
    <location>
        <begin position="80"/>
        <end position="198"/>
    </location>
</feature>
<evidence type="ECO:0000256" key="8">
    <source>
        <dbReference type="ARBA" id="ARBA00023242"/>
    </source>
</evidence>
<evidence type="ECO:0000256" key="4">
    <source>
        <dbReference type="ARBA" id="ARBA00023015"/>
    </source>
</evidence>
<gene>
    <name evidence="13" type="primary">ga27777</name>
    <name evidence="13" type="ORF">PR202_ga27777</name>
</gene>
<keyword evidence="7" id="KW-0804">Transcription</keyword>
<dbReference type="InterPro" id="IPR006447">
    <property type="entry name" value="Myb_dom_plants"/>
</dbReference>
<organism evidence="13 14">
    <name type="scientific">Eleusine coracana subsp. coracana</name>
    <dbReference type="NCBI Taxonomy" id="191504"/>
    <lineage>
        <taxon>Eukaryota</taxon>
        <taxon>Viridiplantae</taxon>
        <taxon>Streptophyta</taxon>
        <taxon>Embryophyta</taxon>
        <taxon>Tracheophyta</taxon>
        <taxon>Spermatophyta</taxon>
        <taxon>Magnoliopsida</taxon>
        <taxon>Liliopsida</taxon>
        <taxon>Poales</taxon>
        <taxon>Poaceae</taxon>
        <taxon>PACMAD clade</taxon>
        <taxon>Chloridoideae</taxon>
        <taxon>Cynodonteae</taxon>
        <taxon>Eleusininae</taxon>
        <taxon>Eleusine</taxon>
    </lineage>
</organism>
<keyword evidence="5" id="KW-0238">DNA-binding</keyword>
<dbReference type="NCBIfam" id="TIGR01557">
    <property type="entry name" value="myb_SHAQKYF"/>
    <property type="match status" value="1"/>
</dbReference>
<evidence type="ECO:0000256" key="6">
    <source>
        <dbReference type="ARBA" id="ARBA00023159"/>
    </source>
</evidence>
<dbReference type="Proteomes" id="UP001054889">
    <property type="component" value="Unassembled WGS sequence"/>
</dbReference>